<feature type="transmembrane region" description="Helical" evidence="2">
    <location>
        <begin position="424"/>
        <end position="443"/>
    </location>
</feature>
<dbReference type="PANTHER" id="PTHR34219">
    <property type="entry name" value="IRON-REGULATED INNER MEMBRANE PROTEIN-RELATED"/>
    <property type="match status" value="1"/>
</dbReference>
<name>A0ABX0WHR0_9RHOO</name>
<feature type="region of interest" description="Disordered" evidence="1">
    <location>
        <begin position="520"/>
        <end position="555"/>
    </location>
</feature>
<feature type="transmembrane region" description="Helical" evidence="2">
    <location>
        <begin position="348"/>
        <end position="368"/>
    </location>
</feature>
<feature type="transmembrane region" description="Helical" evidence="2">
    <location>
        <begin position="389"/>
        <end position="412"/>
    </location>
</feature>
<accession>A0ABX0WHR0</accession>
<protein>
    <submittedName>
        <fullName evidence="3">PepSY domain-containing protein</fullName>
    </submittedName>
</protein>
<proteinExistence type="predicted"/>
<evidence type="ECO:0000256" key="1">
    <source>
        <dbReference type="SAM" id="MobiDB-lite"/>
    </source>
</evidence>
<dbReference type="Pfam" id="PF03929">
    <property type="entry name" value="PepSY_TM"/>
    <property type="match status" value="1"/>
</dbReference>
<dbReference type="Proteomes" id="UP000720344">
    <property type="component" value="Unassembled WGS sequence"/>
</dbReference>
<keyword evidence="2" id="KW-0472">Membrane</keyword>
<evidence type="ECO:0000313" key="3">
    <source>
        <dbReference type="EMBL" id="NJA88836.1"/>
    </source>
</evidence>
<comment type="caution">
    <text evidence="3">The sequence shown here is derived from an EMBL/GenBank/DDBJ whole genome shotgun (WGS) entry which is preliminary data.</text>
</comment>
<dbReference type="PANTHER" id="PTHR34219:SF9">
    <property type="entry name" value="IRON-REGULATED INNER MEMBRANE PROTEIN"/>
    <property type="match status" value="1"/>
</dbReference>
<keyword evidence="2" id="KW-1133">Transmembrane helix</keyword>
<reference evidence="4" key="1">
    <citation type="submission" date="2020-03" db="EMBL/GenBank/DDBJ databases">
        <title>Whole-genome sequence of the purple nonsulfur bacterium Rhodocyclus tenuis DSM112.</title>
        <authorList>
            <person name="Kyndt J.A."/>
            <person name="Meyer T.E."/>
        </authorList>
    </citation>
    <scope>NUCLEOTIDE SEQUENCE [LARGE SCALE GENOMIC DNA]</scope>
    <source>
        <strain evidence="4">DSM 112</strain>
    </source>
</reference>
<feature type="compositionally biased region" description="Polar residues" evidence="1">
    <location>
        <begin position="541"/>
        <end position="555"/>
    </location>
</feature>
<feature type="transmembrane region" description="Helical" evidence="2">
    <location>
        <begin position="192"/>
        <end position="214"/>
    </location>
</feature>
<gene>
    <name evidence="3" type="ORF">HCX48_06320</name>
</gene>
<feature type="transmembrane region" description="Helical" evidence="2">
    <location>
        <begin position="486"/>
        <end position="505"/>
    </location>
</feature>
<dbReference type="RefSeq" id="WP_167681321.1">
    <property type="nucleotide sequence ID" value="NZ_JAATWB010000003.1"/>
</dbReference>
<evidence type="ECO:0000256" key="2">
    <source>
        <dbReference type="SAM" id="Phobius"/>
    </source>
</evidence>
<feature type="compositionally biased region" description="Low complexity" evidence="1">
    <location>
        <begin position="520"/>
        <end position="533"/>
    </location>
</feature>
<dbReference type="InterPro" id="IPR005625">
    <property type="entry name" value="PepSY-ass_TM"/>
</dbReference>
<dbReference type="EMBL" id="JAATWB010000003">
    <property type="protein sequence ID" value="NJA88836.1"/>
    <property type="molecule type" value="Genomic_DNA"/>
</dbReference>
<sequence length="555" mass="59603">MRVPTDLYRRYRLVHTWTGICAGLALFIAFYAGALTMFKEPLARWAAPPRAVALTDLRDSEALIAQTLAARPDAAREFTLDLRETEDVPARLTWRKSRHDDAPWSAALDAAGLVQITQLHPVALAQWIDVIHRTAAIPGTQELGEYVMGGVSLMYIVALVSGLVLVLPSLVRDLFALRLGANLKRMWMDAHNLMGITSLPFHLLIGLSAVVFAFHDSIYEAQDAVVYDHQLKSLMQAGMPPPPRGATAAAAPMFPPAALLARAQALSPQFEPISMTYRNAGTAAASVRIIGRDSRYMLRQVGWLVVSPVSGEILNSEAFPGRQSAWDAPVAALFALHFGSFGGEPVRWGYFLLGLAGAFMFYSGNRLWIVSRRRQAVSAQGREPRSLRFMAAATHGVCFGGIAGISLSLVAAKCLHGQVDDLAAWYRGAYYVTFLAALGWAFARGGDQAARGLARAAAGATLAIPLVSLTGYLWPATGWWVNESAASLGVDVMALLAAGALWWIGQALAVDGRHSSPALAGEEAAQADAQTTARPLPRASRCTTEASTSTSAQVL</sequence>
<keyword evidence="2" id="KW-0812">Transmembrane</keyword>
<organism evidence="3 4">
    <name type="scientific">Rhodocyclus gracilis</name>
    <dbReference type="NCBI Taxonomy" id="2929842"/>
    <lineage>
        <taxon>Bacteria</taxon>
        <taxon>Pseudomonadati</taxon>
        <taxon>Pseudomonadota</taxon>
        <taxon>Betaproteobacteria</taxon>
        <taxon>Rhodocyclales</taxon>
        <taxon>Rhodocyclaceae</taxon>
        <taxon>Rhodocyclus</taxon>
    </lineage>
</organism>
<evidence type="ECO:0000313" key="4">
    <source>
        <dbReference type="Proteomes" id="UP000720344"/>
    </source>
</evidence>
<feature type="transmembrane region" description="Helical" evidence="2">
    <location>
        <begin position="12"/>
        <end position="32"/>
    </location>
</feature>
<feature type="transmembrane region" description="Helical" evidence="2">
    <location>
        <begin position="455"/>
        <end position="474"/>
    </location>
</feature>
<feature type="transmembrane region" description="Helical" evidence="2">
    <location>
        <begin position="153"/>
        <end position="171"/>
    </location>
</feature>
<keyword evidence="4" id="KW-1185">Reference proteome</keyword>